<dbReference type="AlphaFoldDB" id="A0A1R3L682"/>
<evidence type="ECO:0000256" key="1">
    <source>
        <dbReference type="SAM" id="MobiDB-lite"/>
    </source>
</evidence>
<dbReference type="EMBL" id="KV863750">
    <property type="protein sequence ID" value="ONK55122.1"/>
    <property type="molecule type" value="Genomic_DNA"/>
</dbReference>
<name>A0A1R3L682_ASPOF</name>
<dbReference type="Proteomes" id="UP000243459">
    <property type="component" value="Unassembled WGS sequence"/>
</dbReference>
<gene>
    <name evidence="2" type="ORF">A4U43_UnF7340</name>
</gene>
<evidence type="ECO:0000313" key="3">
    <source>
        <dbReference type="Proteomes" id="UP000243459"/>
    </source>
</evidence>
<reference evidence="3" key="1">
    <citation type="journal article" date="2017" name="Nat. Commun.">
        <title>The asparagus genome sheds light on the origin and evolution of a young Y chromosome.</title>
        <authorList>
            <person name="Harkess A."/>
            <person name="Zhou J."/>
            <person name="Xu C."/>
            <person name="Bowers J.E."/>
            <person name="Van der Hulst R."/>
            <person name="Ayyampalayam S."/>
            <person name="Mercati F."/>
            <person name="Riccardi P."/>
            <person name="McKain M.R."/>
            <person name="Kakrana A."/>
            <person name="Tang H."/>
            <person name="Ray J."/>
            <person name="Groenendijk J."/>
            <person name="Arikit S."/>
            <person name="Mathioni S.M."/>
            <person name="Nakano M."/>
            <person name="Shan H."/>
            <person name="Telgmann-Rauber A."/>
            <person name="Kanno A."/>
            <person name="Yue Z."/>
            <person name="Chen H."/>
            <person name="Li W."/>
            <person name="Chen Y."/>
            <person name="Xu X."/>
            <person name="Zhang Y."/>
            <person name="Luo S."/>
            <person name="Chen H."/>
            <person name="Gao J."/>
            <person name="Mao Z."/>
            <person name="Pires J.C."/>
            <person name="Luo M."/>
            <person name="Kudrna D."/>
            <person name="Wing R.A."/>
            <person name="Meyers B.C."/>
            <person name="Yi K."/>
            <person name="Kong H."/>
            <person name="Lavrijsen P."/>
            <person name="Sunseri F."/>
            <person name="Falavigna A."/>
            <person name="Ye Y."/>
            <person name="Leebens-Mack J.H."/>
            <person name="Chen G."/>
        </authorList>
    </citation>
    <scope>NUCLEOTIDE SEQUENCE [LARGE SCALE GENOMIC DNA]</scope>
    <source>
        <strain evidence="3">cv. DH0086</strain>
    </source>
</reference>
<proteinExistence type="predicted"/>
<accession>A0A1R3L682</accession>
<dbReference type="Gramene" id="ONK55122">
    <property type="protein sequence ID" value="ONK55122"/>
    <property type="gene ID" value="A4U43_UnF7340"/>
</dbReference>
<feature type="compositionally biased region" description="Basic and acidic residues" evidence="1">
    <location>
        <begin position="62"/>
        <end position="95"/>
    </location>
</feature>
<sequence>MNSNDDKQATPETRKDFLKRLRDVRGSCGNKTHSNSMSSCLESMSALKGRLLEFQKIQFGNKDVEERTKAPHQRTPDDAKGERETESKNKEDSVKKRLSSVSDNNSFSGHTDGQSSGQREPNPPAQRGTNPVKESKRSSSGERNTDKTKG</sequence>
<feature type="compositionally biased region" description="Basic and acidic residues" evidence="1">
    <location>
        <begin position="133"/>
        <end position="150"/>
    </location>
</feature>
<evidence type="ECO:0000313" key="2">
    <source>
        <dbReference type="EMBL" id="ONK55122.1"/>
    </source>
</evidence>
<feature type="region of interest" description="Disordered" evidence="1">
    <location>
        <begin position="59"/>
        <end position="150"/>
    </location>
</feature>
<organism evidence="2 3">
    <name type="scientific">Asparagus officinalis</name>
    <name type="common">Garden asparagus</name>
    <dbReference type="NCBI Taxonomy" id="4686"/>
    <lineage>
        <taxon>Eukaryota</taxon>
        <taxon>Viridiplantae</taxon>
        <taxon>Streptophyta</taxon>
        <taxon>Embryophyta</taxon>
        <taxon>Tracheophyta</taxon>
        <taxon>Spermatophyta</taxon>
        <taxon>Magnoliopsida</taxon>
        <taxon>Liliopsida</taxon>
        <taxon>Asparagales</taxon>
        <taxon>Asparagaceae</taxon>
        <taxon>Asparagoideae</taxon>
        <taxon>Asparagus</taxon>
    </lineage>
</organism>
<feature type="compositionally biased region" description="Polar residues" evidence="1">
    <location>
        <begin position="99"/>
        <end position="119"/>
    </location>
</feature>
<keyword evidence="3" id="KW-1185">Reference proteome</keyword>
<protein>
    <submittedName>
        <fullName evidence="2">Uncharacterized protein</fullName>
    </submittedName>
</protein>